<accession>A0A8C3HBA5</accession>
<dbReference type="GeneTree" id="ENSGT00520000061927"/>
<gene>
    <name evidence="1" type="primary">NDUFAF8</name>
</gene>
<dbReference type="AlphaFoldDB" id="A0A8C3HBA5"/>
<name>A0A8C3HBA5_CHRPI</name>
<dbReference type="Ensembl" id="ENSCPBT00000016623.1">
    <property type="protein sequence ID" value="ENSCPBP00000014014.1"/>
    <property type="gene ID" value="ENSCPBG00000010445.1"/>
</dbReference>
<keyword evidence="2" id="KW-1185">Reference proteome</keyword>
<dbReference type="PANTHER" id="PTHR34561:SF1">
    <property type="entry name" value="NADH DEHYDROGENASE [UBIQUINONE] 1 ALPHA SUBCOMPLEX ASSEMBLY FACTOR 8"/>
    <property type="match status" value="1"/>
</dbReference>
<reference evidence="1" key="2">
    <citation type="submission" date="2025-09" db="UniProtKB">
        <authorList>
            <consortium name="Ensembl"/>
        </authorList>
    </citation>
    <scope>IDENTIFICATION</scope>
</reference>
<dbReference type="GO" id="GO:0032981">
    <property type="term" value="P:mitochondrial respiratory chain complex I assembly"/>
    <property type="evidence" value="ECO:0007669"/>
    <property type="project" value="InterPro"/>
</dbReference>
<sequence>MSGQGVWLRARERLRRFPELLAGCRDQAAAYGKCVAATTTGRAELRKDVCMKEFEALKACFTQAVCCREYLYTQKLGGHSAGWFLEGDRPGEFSAIMFVLSLVQYHRQNMGLGK</sequence>
<dbReference type="GO" id="GO:0005739">
    <property type="term" value="C:mitochondrion"/>
    <property type="evidence" value="ECO:0007669"/>
    <property type="project" value="InterPro"/>
</dbReference>
<evidence type="ECO:0000313" key="1">
    <source>
        <dbReference type="Ensembl" id="ENSCPBP00000014014.1"/>
    </source>
</evidence>
<dbReference type="PANTHER" id="PTHR34561">
    <property type="entry name" value="NADH DEHYDROGENASE [UBIQUINONE] 1 ALPHA SUBCOMPLEX ASSEMBLY FACTOR 8"/>
    <property type="match status" value="1"/>
</dbReference>
<dbReference type="Proteomes" id="UP000694380">
    <property type="component" value="Unplaced"/>
</dbReference>
<organism evidence="1 2">
    <name type="scientific">Chrysemys picta bellii</name>
    <name type="common">Western painted turtle</name>
    <name type="synonym">Emys bellii</name>
    <dbReference type="NCBI Taxonomy" id="8478"/>
    <lineage>
        <taxon>Eukaryota</taxon>
        <taxon>Metazoa</taxon>
        <taxon>Chordata</taxon>
        <taxon>Craniata</taxon>
        <taxon>Vertebrata</taxon>
        <taxon>Euteleostomi</taxon>
        <taxon>Archelosauria</taxon>
        <taxon>Testudinata</taxon>
        <taxon>Testudines</taxon>
        <taxon>Cryptodira</taxon>
        <taxon>Durocryptodira</taxon>
        <taxon>Testudinoidea</taxon>
        <taxon>Emydidae</taxon>
        <taxon>Chrysemys</taxon>
    </lineage>
</organism>
<protein>
    <submittedName>
        <fullName evidence="1">NADH:ubiquinone oxidoreductase complex assembly factor 8</fullName>
    </submittedName>
</protein>
<evidence type="ECO:0000313" key="2">
    <source>
        <dbReference type="Proteomes" id="UP000694380"/>
    </source>
</evidence>
<proteinExistence type="predicted"/>
<reference evidence="1" key="1">
    <citation type="submission" date="2025-08" db="UniProtKB">
        <authorList>
            <consortium name="Ensembl"/>
        </authorList>
    </citation>
    <scope>IDENTIFICATION</scope>
</reference>
<dbReference type="InterPro" id="IPR034595">
    <property type="entry name" value="NDUFAF8"/>
</dbReference>